<keyword evidence="5 8" id="KW-0378">Hydrolase</keyword>
<dbReference type="PANTHER" id="PTHR11409:SF43">
    <property type="entry name" value="ADENOSINE DEAMINASE"/>
    <property type="match status" value="1"/>
</dbReference>
<keyword evidence="6" id="KW-0862">Zinc</keyword>
<dbReference type="SUPFAM" id="SSF51556">
    <property type="entry name" value="Metallo-dependent hydrolases"/>
    <property type="match status" value="1"/>
</dbReference>
<evidence type="ECO:0000259" key="7">
    <source>
        <dbReference type="Pfam" id="PF00962"/>
    </source>
</evidence>
<dbReference type="AlphaFoldDB" id="A0A934I6T8"/>
<sequence>MDISTRQTPNYTPEHKSLTRETVAALPKVVLHDHLDGGLRPGTVIDLAAECGYDALPATEPDALGRWFVDAADSGSLEKYLETFTHTCAVMQTRSALHRVAREAVEDLAEDGVVYAELRFAPEQHRERGLELGAVVDAVVEGIVEGEKTAALTGHTIRARVILCAMRHSDRSQEVADLLVGYRNDAEREHRGYVVGFDIAGAEDGFPPSCCAGAFATLRRELVPFTIHAGEAAGIDSLEGTVREGTWRIGHGARLYEDFTADLDTGIEPGRVSAFVRDRQIVLELAPSSNLQTGVVDDLVDHPLPLLQQLGFACTVNTDNRLMSGTTMTDEMMLLVDTFGYGVGELFELTATAISGAFIPEPERREIMSTLIVPGWDELAEGGSDGASVSGTPDGYTDRGAAFDLAEEDLAGIDPELLVELGIDPDDLRPRS</sequence>
<dbReference type="GO" id="GO:0006154">
    <property type="term" value="P:adenosine catabolic process"/>
    <property type="evidence" value="ECO:0007669"/>
    <property type="project" value="TreeGrafter"/>
</dbReference>
<comment type="caution">
    <text evidence="8">The sequence shown here is derived from an EMBL/GenBank/DDBJ whole genome shotgun (WGS) entry which is preliminary data.</text>
</comment>
<organism evidence="8 9">
    <name type="scientific">Corynebacterium meridianum</name>
    <dbReference type="NCBI Taxonomy" id="2765363"/>
    <lineage>
        <taxon>Bacteria</taxon>
        <taxon>Bacillati</taxon>
        <taxon>Actinomycetota</taxon>
        <taxon>Actinomycetes</taxon>
        <taxon>Mycobacteriales</taxon>
        <taxon>Corynebacteriaceae</taxon>
        <taxon>Corynebacterium</taxon>
    </lineage>
</organism>
<comment type="similarity">
    <text evidence="2">Belongs to the metallo-dependent hydrolases superfamily. Adenosine and AMP deaminases family.</text>
</comment>
<evidence type="ECO:0000313" key="8">
    <source>
        <dbReference type="EMBL" id="MBI8989535.1"/>
    </source>
</evidence>
<dbReference type="NCBIfam" id="NF006847">
    <property type="entry name" value="PRK09358.1-2"/>
    <property type="match status" value="1"/>
</dbReference>
<evidence type="ECO:0000256" key="1">
    <source>
        <dbReference type="ARBA" id="ARBA00001947"/>
    </source>
</evidence>
<dbReference type="EMBL" id="JAEIOS010000012">
    <property type="protein sequence ID" value="MBI8989535.1"/>
    <property type="molecule type" value="Genomic_DNA"/>
</dbReference>
<proteinExistence type="inferred from homology"/>
<dbReference type="InterPro" id="IPR032466">
    <property type="entry name" value="Metal_Hydrolase"/>
</dbReference>
<evidence type="ECO:0000256" key="5">
    <source>
        <dbReference type="ARBA" id="ARBA00022801"/>
    </source>
</evidence>
<evidence type="ECO:0000256" key="6">
    <source>
        <dbReference type="ARBA" id="ARBA00022833"/>
    </source>
</evidence>
<dbReference type="GO" id="GO:0046872">
    <property type="term" value="F:metal ion binding"/>
    <property type="evidence" value="ECO:0007669"/>
    <property type="project" value="UniProtKB-KW"/>
</dbReference>
<protein>
    <recommendedName>
        <fullName evidence="3">adenosine deaminase</fullName>
        <ecNumber evidence="3">3.5.4.4</ecNumber>
    </recommendedName>
</protein>
<keyword evidence="9" id="KW-1185">Reference proteome</keyword>
<dbReference type="GO" id="GO:0043103">
    <property type="term" value="P:hypoxanthine salvage"/>
    <property type="evidence" value="ECO:0007669"/>
    <property type="project" value="TreeGrafter"/>
</dbReference>
<name>A0A934I6T8_9CORY</name>
<dbReference type="GO" id="GO:0004000">
    <property type="term" value="F:adenosine deaminase activity"/>
    <property type="evidence" value="ECO:0007669"/>
    <property type="project" value="TreeGrafter"/>
</dbReference>
<reference evidence="8" key="1">
    <citation type="submission" date="2020-12" db="EMBL/GenBank/DDBJ databases">
        <title>Genome public.</title>
        <authorList>
            <person name="Sun Q."/>
        </authorList>
    </citation>
    <scope>NUCLEOTIDE SEQUENCE</scope>
    <source>
        <strain evidence="8">CCM 8863</strain>
    </source>
</reference>
<evidence type="ECO:0000256" key="2">
    <source>
        <dbReference type="ARBA" id="ARBA00006676"/>
    </source>
</evidence>
<dbReference type="EC" id="3.5.4.4" evidence="3"/>
<evidence type="ECO:0000313" key="9">
    <source>
        <dbReference type="Proteomes" id="UP000645966"/>
    </source>
</evidence>
<dbReference type="GO" id="GO:0005829">
    <property type="term" value="C:cytosol"/>
    <property type="evidence" value="ECO:0007669"/>
    <property type="project" value="TreeGrafter"/>
</dbReference>
<gene>
    <name evidence="8" type="ORF">JDV75_07135</name>
</gene>
<dbReference type="InterPro" id="IPR001365">
    <property type="entry name" value="A_deaminase_dom"/>
</dbReference>
<dbReference type="Gene3D" id="3.20.20.140">
    <property type="entry name" value="Metal-dependent hydrolases"/>
    <property type="match status" value="1"/>
</dbReference>
<dbReference type="Proteomes" id="UP000645966">
    <property type="component" value="Unassembled WGS sequence"/>
</dbReference>
<dbReference type="RefSeq" id="WP_198738574.1">
    <property type="nucleotide sequence ID" value="NZ_JAEIOS010000012.1"/>
</dbReference>
<evidence type="ECO:0000256" key="3">
    <source>
        <dbReference type="ARBA" id="ARBA00012784"/>
    </source>
</evidence>
<accession>A0A934I6T8</accession>
<dbReference type="Pfam" id="PF00962">
    <property type="entry name" value="A_deaminase"/>
    <property type="match status" value="1"/>
</dbReference>
<evidence type="ECO:0000256" key="4">
    <source>
        <dbReference type="ARBA" id="ARBA00022723"/>
    </source>
</evidence>
<keyword evidence="4" id="KW-0479">Metal-binding</keyword>
<dbReference type="PANTHER" id="PTHR11409">
    <property type="entry name" value="ADENOSINE DEAMINASE"/>
    <property type="match status" value="1"/>
</dbReference>
<feature type="domain" description="Adenosine deaminase" evidence="7">
    <location>
        <begin position="27"/>
        <end position="371"/>
    </location>
</feature>
<comment type="cofactor">
    <cofactor evidence="1">
        <name>Zn(2+)</name>
        <dbReference type="ChEBI" id="CHEBI:29105"/>
    </cofactor>
</comment>
<dbReference type="GO" id="GO:0046103">
    <property type="term" value="P:inosine biosynthetic process"/>
    <property type="evidence" value="ECO:0007669"/>
    <property type="project" value="TreeGrafter"/>
</dbReference>
<dbReference type="InterPro" id="IPR006330">
    <property type="entry name" value="Ado/ade_deaminase"/>
</dbReference>